<dbReference type="EMBL" id="CAJVQB010000456">
    <property type="protein sequence ID" value="CAG8490378.1"/>
    <property type="molecule type" value="Genomic_DNA"/>
</dbReference>
<evidence type="ECO:0000256" key="1">
    <source>
        <dbReference type="SAM" id="Coils"/>
    </source>
</evidence>
<feature type="coiled-coil region" evidence="1">
    <location>
        <begin position="19"/>
        <end position="46"/>
    </location>
</feature>
<protein>
    <submittedName>
        <fullName evidence="2">41622_t:CDS:1</fullName>
    </submittedName>
</protein>
<comment type="caution">
    <text evidence="2">The sequence shown here is derived from an EMBL/GenBank/DDBJ whole genome shotgun (WGS) entry which is preliminary data.</text>
</comment>
<keyword evidence="3" id="KW-1185">Reference proteome</keyword>
<gene>
    <name evidence="2" type="ORF">GMARGA_LOCUS1690</name>
</gene>
<reference evidence="2 3" key="1">
    <citation type="submission" date="2021-06" db="EMBL/GenBank/DDBJ databases">
        <authorList>
            <person name="Kallberg Y."/>
            <person name="Tangrot J."/>
            <person name="Rosling A."/>
        </authorList>
    </citation>
    <scope>NUCLEOTIDE SEQUENCE [LARGE SCALE GENOMIC DNA]</scope>
    <source>
        <strain evidence="2 3">120-4 pot B 10/14</strain>
    </source>
</reference>
<organism evidence="2 3">
    <name type="scientific">Gigaspora margarita</name>
    <dbReference type="NCBI Taxonomy" id="4874"/>
    <lineage>
        <taxon>Eukaryota</taxon>
        <taxon>Fungi</taxon>
        <taxon>Fungi incertae sedis</taxon>
        <taxon>Mucoromycota</taxon>
        <taxon>Glomeromycotina</taxon>
        <taxon>Glomeromycetes</taxon>
        <taxon>Diversisporales</taxon>
        <taxon>Gigasporaceae</taxon>
        <taxon>Gigaspora</taxon>
    </lineage>
</organism>
<proteinExistence type="predicted"/>
<evidence type="ECO:0000313" key="3">
    <source>
        <dbReference type="Proteomes" id="UP000789901"/>
    </source>
</evidence>
<keyword evidence="1" id="KW-0175">Coiled coil</keyword>
<dbReference type="Proteomes" id="UP000789901">
    <property type="component" value="Unassembled WGS sequence"/>
</dbReference>
<evidence type="ECO:0000313" key="2">
    <source>
        <dbReference type="EMBL" id="CAG8490378.1"/>
    </source>
</evidence>
<name>A0ABM8W028_GIGMA</name>
<sequence>MKKNWKDYKSCLDHKLRKEEKKDELIENQKEEAVEIEKNREKLYAKDPKKITRFLGVWVSTKNQERADIAKVKNEVKRIAGILKYKKVSISQIIYISNMVIIPL</sequence>
<accession>A0ABM8W028</accession>